<dbReference type="InterPro" id="IPR012349">
    <property type="entry name" value="Split_barrel_FMN-bd"/>
</dbReference>
<protein>
    <submittedName>
        <fullName evidence="2">Pyridoxamine 5'-phosphate oxidase-related FMN-binding protein</fullName>
    </submittedName>
</protein>
<gene>
    <name evidence="2" type="ORF">UT28_C0001G0166</name>
</gene>
<feature type="domain" description="Pyridoxamine 5'-phosphate oxidase N-terminal" evidence="1">
    <location>
        <begin position="5"/>
        <end position="112"/>
    </location>
</feature>
<dbReference type="PANTHER" id="PTHR40660:SF1">
    <property type="entry name" value="5'-PHOSPHATE OXIDASE PUTATIVE DOMAIN-CONTAINING PROTEIN-RELATED"/>
    <property type="match status" value="1"/>
</dbReference>
<dbReference type="InterPro" id="IPR011576">
    <property type="entry name" value="Pyridox_Oxase_N"/>
</dbReference>
<dbReference type="STRING" id="1618337.UT28_C0001G0166"/>
<dbReference type="SUPFAM" id="SSF50475">
    <property type="entry name" value="FMN-binding split barrel"/>
    <property type="match status" value="1"/>
</dbReference>
<evidence type="ECO:0000313" key="2">
    <source>
        <dbReference type="EMBL" id="AKM81977.1"/>
    </source>
</evidence>
<dbReference type="PANTHER" id="PTHR40660">
    <property type="entry name" value="5'-PHOSPHATE OXIDASE PUTATIVE DOMAIN-CONTAINING PROTEIN-RELATED"/>
    <property type="match status" value="1"/>
</dbReference>
<dbReference type="Proteomes" id="UP000035648">
    <property type="component" value="Chromosome"/>
</dbReference>
<dbReference type="EMBL" id="CP011213">
    <property type="protein sequence ID" value="AKM81977.1"/>
    <property type="molecule type" value="Genomic_DNA"/>
</dbReference>
<proteinExistence type="predicted"/>
<dbReference type="AlphaFoldDB" id="A0A0G4B4Q0"/>
<name>A0A0G4B4Q0_9BACT</name>
<dbReference type="KEGG" id="bbgw:UT28_C0001G0166"/>
<dbReference type="Gene3D" id="2.30.110.10">
    <property type="entry name" value="Electron Transport, Fmn-binding Protein, Chain A"/>
    <property type="match status" value="1"/>
</dbReference>
<sequence>MTLNEIKEILENNPVALSTVTEENKPNVIAVAFVKIVQNQILITDNYMNETLQNIKANNNVCLVVWNKDWQGYKIVGAASYYNNGEWLDYVKKMSENKGLPAKGAILTDIEKIVKLG</sequence>
<evidence type="ECO:0000313" key="3">
    <source>
        <dbReference type="Proteomes" id="UP000035648"/>
    </source>
</evidence>
<reference evidence="2 3" key="1">
    <citation type="journal article" date="2015" name="Nature">
        <title>rRNA introns, odd ribosomes, and small enigmatic genomes across a large radiation of phyla.</title>
        <authorList>
            <person name="Brown C.T."/>
            <person name="Hug L.A."/>
            <person name="Thomas B.C."/>
            <person name="Sharon I."/>
            <person name="Castelle C.J."/>
            <person name="Singh A."/>
            <person name="Wilkins M.J."/>
            <person name="Williams K.H."/>
            <person name="Banfield J.F."/>
        </authorList>
    </citation>
    <scope>NUCLEOTIDE SEQUENCE [LARGE SCALE GENOMIC DNA]</scope>
</reference>
<accession>A0A0G4B4Q0</accession>
<organism evidence="2 3">
    <name type="scientific">Berkelbacteria bacterium GW2011_GWE1_39_12</name>
    <dbReference type="NCBI Taxonomy" id="1618337"/>
    <lineage>
        <taxon>Bacteria</taxon>
        <taxon>Candidatus Berkelbacteria</taxon>
    </lineage>
</organism>
<dbReference type="Pfam" id="PF01243">
    <property type="entry name" value="PNPOx_N"/>
    <property type="match status" value="1"/>
</dbReference>
<evidence type="ECO:0000259" key="1">
    <source>
        <dbReference type="Pfam" id="PF01243"/>
    </source>
</evidence>